<sequence>MMNRAAILKFVPDNMPSNPLSLLGTRFASATLSDVPLSIRARSLSETPKLPSSVPPGFVSLQRLHSYTTKFPQETLVIKVATSPEIEETLAAPLVSLSSVLLLPSYCLLKLAQVL</sequence>
<evidence type="ECO:0000313" key="2">
    <source>
        <dbReference type="Proteomes" id="UP001293254"/>
    </source>
</evidence>
<evidence type="ECO:0000313" key="1">
    <source>
        <dbReference type="EMBL" id="KAK4422050.1"/>
    </source>
</evidence>
<dbReference type="AlphaFoldDB" id="A0AAE1Y1L1"/>
<reference evidence="1" key="1">
    <citation type="submission" date="2020-06" db="EMBL/GenBank/DDBJ databases">
        <authorList>
            <person name="Li T."/>
            <person name="Hu X."/>
            <person name="Zhang T."/>
            <person name="Song X."/>
            <person name="Zhang H."/>
            <person name="Dai N."/>
            <person name="Sheng W."/>
            <person name="Hou X."/>
            <person name="Wei L."/>
        </authorList>
    </citation>
    <scope>NUCLEOTIDE SEQUENCE</scope>
    <source>
        <strain evidence="1">3651</strain>
        <tissue evidence="1">Leaf</tissue>
    </source>
</reference>
<reference evidence="1" key="2">
    <citation type="journal article" date="2024" name="Plant">
        <title>Genomic evolution and insights into agronomic trait innovations of Sesamum species.</title>
        <authorList>
            <person name="Miao H."/>
            <person name="Wang L."/>
            <person name="Qu L."/>
            <person name="Liu H."/>
            <person name="Sun Y."/>
            <person name="Le M."/>
            <person name="Wang Q."/>
            <person name="Wei S."/>
            <person name="Zheng Y."/>
            <person name="Lin W."/>
            <person name="Duan Y."/>
            <person name="Cao H."/>
            <person name="Xiong S."/>
            <person name="Wang X."/>
            <person name="Wei L."/>
            <person name="Li C."/>
            <person name="Ma Q."/>
            <person name="Ju M."/>
            <person name="Zhao R."/>
            <person name="Li G."/>
            <person name="Mu C."/>
            <person name="Tian Q."/>
            <person name="Mei H."/>
            <person name="Zhang T."/>
            <person name="Gao T."/>
            <person name="Zhang H."/>
        </authorList>
    </citation>
    <scope>NUCLEOTIDE SEQUENCE</scope>
    <source>
        <strain evidence="1">3651</strain>
    </source>
</reference>
<organism evidence="1 2">
    <name type="scientific">Sesamum alatum</name>
    <dbReference type="NCBI Taxonomy" id="300844"/>
    <lineage>
        <taxon>Eukaryota</taxon>
        <taxon>Viridiplantae</taxon>
        <taxon>Streptophyta</taxon>
        <taxon>Embryophyta</taxon>
        <taxon>Tracheophyta</taxon>
        <taxon>Spermatophyta</taxon>
        <taxon>Magnoliopsida</taxon>
        <taxon>eudicotyledons</taxon>
        <taxon>Gunneridae</taxon>
        <taxon>Pentapetalae</taxon>
        <taxon>asterids</taxon>
        <taxon>lamiids</taxon>
        <taxon>Lamiales</taxon>
        <taxon>Pedaliaceae</taxon>
        <taxon>Sesamum</taxon>
    </lineage>
</organism>
<gene>
    <name evidence="1" type="ORF">Salat_2155800</name>
</gene>
<keyword evidence="2" id="KW-1185">Reference proteome</keyword>
<name>A0AAE1Y1L1_9LAMI</name>
<dbReference type="EMBL" id="JACGWO010000008">
    <property type="protein sequence ID" value="KAK4422050.1"/>
    <property type="molecule type" value="Genomic_DNA"/>
</dbReference>
<dbReference type="Proteomes" id="UP001293254">
    <property type="component" value="Unassembled WGS sequence"/>
</dbReference>
<proteinExistence type="predicted"/>
<comment type="caution">
    <text evidence="1">The sequence shown here is derived from an EMBL/GenBank/DDBJ whole genome shotgun (WGS) entry which is preliminary data.</text>
</comment>
<protein>
    <submittedName>
        <fullName evidence="1">Uncharacterized protein</fullName>
    </submittedName>
</protein>
<accession>A0AAE1Y1L1</accession>